<sequence length="33" mass="4012">LTPTEAWYRDLLSRVRKGDSEFKKMHMHSYSQL</sequence>
<name>W2H5Y1_PHYNI</name>
<accession>W2H5Y1</accession>
<gene>
    <name evidence="1" type="ORF">L915_05622</name>
    <name evidence="2" type="ORF">L916_05562</name>
</gene>
<evidence type="ECO:0000313" key="2">
    <source>
        <dbReference type="EMBL" id="ETL44072.1"/>
    </source>
</evidence>
<dbReference type="Proteomes" id="UP000053236">
    <property type="component" value="Unassembled WGS sequence"/>
</dbReference>
<dbReference type="EMBL" id="KI672023">
    <property type="protein sequence ID" value="ETL44072.1"/>
    <property type="molecule type" value="Genomic_DNA"/>
</dbReference>
<organism evidence="1">
    <name type="scientific">Phytophthora nicotianae</name>
    <name type="common">Potato buckeye rot agent</name>
    <name type="synonym">Phytophthora parasitica</name>
    <dbReference type="NCBI Taxonomy" id="4792"/>
    <lineage>
        <taxon>Eukaryota</taxon>
        <taxon>Sar</taxon>
        <taxon>Stramenopiles</taxon>
        <taxon>Oomycota</taxon>
        <taxon>Peronosporomycetes</taxon>
        <taxon>Peronosporales</taxon>
        <taxon>Peronosporaceae</taxon>
        <taxon>Phytophthora</taxon>
    </lineage>
</organism>
<feature type="non-terminal residue" evidence="1">
    <location>
        <position position="1"/>
    </location>
</feature>
<reference evidence="2 3" key="2">
    <citation type="submission" date="2013-11" db="EMBL/GenBank/DDBJ databases">
        <title>The Genome Sequence of Phytophthora parasitica CJ05E6.</title>
        <authorList>
            <consortium name="The Broad Institute Genomics Platform"/>
            <person name="Russ C."/>
            <person name="Tyler B."/>
            <person name="Panabieres F."/>
            <person name="Shan W."/>
            <person name="Tripathy S."/>
            <person name="Grunwald N."/>
            <person name="Machado M."/>
            <person name="Johnson C.S."/>
            <person name="Arredondo F."/>
            <person name="Hong C."/>
            <person name="Coffey M."/>
            <person name="Young S.K."/>
            <person name="Zeng Q."/>
            <person name="Gargeya S."/>
            <person name="Fitzgerald M."/>
            <person name="Abouelleil A."/>
            <person name="Alvarado L."/>
            <person name="Chapman S.B."/>
            <person name="Gainer-Dewar J."/>
            <person name="Goldberg J."/>
            <person name="Griggs A."/>
            <person name="Gujja S."/>
            <person name="Hansen M."/>
            <person name="Howarth C."/>
            <person name="Imamovic A."/>
            <person name="Ireland A."/>
            <person name="Larimer J."/>
            <person name="McCowan C."/>
            <person name="Murphy C."/>
            <person name="Pearson M."/>
            <person name="Poon T.W."/>
            <person name="Priest M."/>
            <person name="Roberts A."/>
            <person name="Saif S."/>
            <person name="Shea T."/>
            <person name="Sykes S."/>
            <person name="Wortman J."/>
            <person name="Nusbaum C."/>
            <person name="Birren B."/>
        </authorList>
    </citation>
    <scope>NUCLEOTIDE SEQUENCE [LARGE SCALE GENOMIC DNA]</scope>
    <source>
        <strain evidence="2 3">CJ05E6</strain>
    </source>
</reference>
<proteinExistence type="predicted"/>
<reference evidence="1" key="1">
    <citation type="submission" date="2013-11" db="EMBL/GenBank/DDBJ databases">
        <title>The Genome Sequence of Phytophthora parasitica CJ02B3.</title>
        <authorList>
            <consortium name="The Broad Institute Genomics Platform"/>
            <person name="Russ C."/>
            <person name="Tyler B."/>
            <person name="Panabieres F."/>
            <person name="Shan W."/>
            <person name="Tripathy S."/>
            <person name="Grunwald N."/>
            <person name="Machado M."/>
            <person name="Johnson C.S."/>
            <person name="Arredondo F."/>
            <person name="Hong C."/>
            <person name="Coffey M."/>
            <person name="Young S.K."/>
            <person name="Zeng Q."/>
            <person name="Gargeya S."/>
            <person name="Fitzgerald M."/>
            <person name="Abouelleil A."/>
            <person name="Alvarado L."/>
            <person name="Chapman S.B."/>
            <person name="Gainer-Dewar J."/>
            <person name="Goldberg J."/>
            <person name="Griggs A."/>
            <person name="Gujja S."/>
            <person name="Hansen M."/>
            <person name="Howarth C."/>
            <person name="Imamovic A."/>
            <person name="Ireland A."/>
            <person name="Larimer J."/>
            <person name="McCowan C."/>
            <person name="Murphy C."/>
            <person name="Pearson M."/>
            <person name="Poon T.W."/>
            <person name="Priest M."/>
            <person name="Roberts A."/>
            <person name="Saif S."/>
            <person name="Shea T."/>
            <person name="Sykes S."/>
            <person name="Wortman J."/>
            <person name="Nusbaum C."/>
            <person name="Birren B."/>
        </authorList>
    </citation>
    <scope>NUCLEOTIDE SEQUENCE [LARGE SCALE GENOMIC DNA]</scope>
    <source>
        <strain evidence="1">CJ02B3</strain>
    </source>
</reference>
<dbReference type="EMBL" id="KI685463">
    <property type="protein sequence ID" value="ETK90663.1"/>
    <property type="molecule type" value="Genomic_DNA"/>
</dbReference>
<protein>
    <submittedName>
        <fullName evidence="1">Uncharacterized protein</fullName>
    </submittedName>
</protein>
<dbReference type="AlphaFoldDB" id="W2H5Y1"/>
<dbReference type="Proteomes" id="UP000053864">
    <property type="component" value="Unassembled WGS sequence"/>
</dbReference>
<evidence type="ECO:0000313" key="1">
    <source>
        <dbReference type="EMBL" id="ETK90663.1"/>
    </source>
</evidence>
<evidence type="ECO:0000313" key="3">
    <source>
        <dbReference type="Proteomes" id="UP000053864"/>
    </source>
</evidence>